<evidence type="ECO:0000313" key="2">
    <source>
        <dbReference type="Proteomes" id="UP000198929"/>
    </source>
</evidence>
<sequence>METLLWVILAVLITVFLTWAYATAQRLDRLHVRVDRARNALEAALDRRAAVVAVAYPAAALEARRVEEAGLTPGDFSTRIARERDLGARLQKIGASESAKIADADARVMLALRFYNDAVADTRALRLRPIVRILRLGGTARLPEFFELADA</sequence>
<dbReference type="EMBL" id="FOGQ01000001">
    <property type="protein sequence ID" value="SER45788.1"/>
    <property type="molecule type" value="Genomic_DNA"/>
</dbReference>
<protein>
    <recommendedName>
        <fullName evidence="3">LemA protein</fullName>
    </recommendedName>
</protein>
<accession>A0A1H9PCA9</accession>
<dbReference type="STRING" id="1121357.SAMN05661109_00291"/>
<gene>
    <name evidence="1" type="ORF">SAMN05661109_00291</name>
</gene>
<organism evidence="1 2">
    <name type="scientific">Corynebacterium cystitidis DSM 20524</name>
    <dbReference type="NCBI Taxonomy" id="1121357"/>
    <lineage>
        <taxon>Bacteria</taxon>
        <taxon>Bacillati</taxon>
        <taxon>Actinomycetota</taxon>
        <taxon>Actinomycetes</taxon>
        <taxon>Mycobacteriales</taxon>
        <taxon>Corynebacteriaceae</taxon>
        <taxon>Corynebacterium</taxon>
    </lineage>
</organism>
<evidence type="ECO:0000313" key="1">
    <source>
        <dbReference type="EMBL" id="SER45788.1"/>
    </source>
</evidence>
<proteinExistence type="predicted"/>
<dbReference type="Proteomes" id="UP000198929">
    <property type="component" value="Unassembled WGS sequence"/>
</dbReference>
<dbReference type="AlphaFoldDB" id="A0A1H9PCA9"/>
<evidence type="ECO:0008006" key="3">
    <source>
        <dbReference type="Google" id="ProtNLM"/>
    </source>
</evidence>
<reference evidence="2" key="1">
    <citation type="submission" date="2016-10" db="EMBL/GenBank/DDBJ databases">
        <authorList>
            <person name="Varghese N."/>
            <person name="Submissions S."/>
        </authorList>
    </citation>
    <scope>NUCLEOTIDE SEQUENCE [LARGE SCALE GENOMIC DNA]</scope>
    <source>
        <strain evidence="2">DSM 20524</strain>
    </source>
</reference>
<keyword evidence="2" id="KW-1185">Reference proteome</keyword>
<dbReference type="RefSeq" id="WP_092255696.1">
    <property type="nucleotide sequence ID" value="NZ_CP047199.1"/>
</dbReference>
<name>A0A1H9PCA9_9CORY</name>